<name>A0A1R3JAH5_COCAP</name>
<dbReference type="AlphaFoldDB" id="A0A1R3JAH5"/>
<comment type="caution">
    <text evidence="2">The sequence shown here is derived from an EMBL/GenBank/DDBJ whole genome shotgun (WGS) entry which is preliminary data.</text>
</comment>
<evidence type="ECO:0000313" key="2">
    <source>
        <dbReference type="EMBL" id="OMO91848.1"/>
    </source>
</evidence>
<reference evidence="2 3" key="1">
    <citation type="submission" date="2013-09" db="EMBL/GenBank/DDBJ databases">
        <title>Corchorus capsularis genome sequencing.</title>
        <authorList>
            <person name="Alam M."/>
            <person name="Haque M.S."/>
            <person name="Islam M.S."/>
            <person name="Emdad E.M."/>
            <person name="Islam M.M."/>
            <person name="Ahmed B."/>
            <person name="Halim A."/>
            <person name="Hossen Q.M.M."/>
            <person name="Hossain M.Z."/>
            <person name="Ahmed R."/>
            <person name="Khan M.M."/>
            <person name="Islam R."/>
            <person name="Rashid M.M."/>
            <person name="Khan S.A."/>
            <person name="Rahman M.S."/>
            <person name="Alam M."/>
        </authorList>
    </citation>
    <scope>NUCLEOTIDE SEQUENCE [LARGE SCALE GENOMIC DNA]</scope>
    <source>
        <strain evidence="3">cv. CVL-1</strain>
        <tissue evidence="2">Whole seedling</tissue>
    </source>
</reference>
<proteinExistence type="predicted"/>
<gene>
    <name evidence="2" type="ORF">CCACVL1_07000</name>
</gene>
<accession>A0A1R3JAH5</accession>
<dbReference type="EMBL" id="AWWV01008276">
    <property type="protein sequence ID" value="OMO91848.1"/>
    <property type="molecule type" value="Genomic_DNA"/>
</dbReference>
<keyword evidence="3" id="KW-1185">Reference proteome</keyword>
<sequence length="67" mass="7572">MGKEDQTIYYSASNSKPFHYHLLEQFQPLGEKGGEIDEHKSEKMKGERGPHGSGDRARKSPRGEDLV</sequence>
<feature type="region of interest" description="Disordered" evidence="1">
    <location>
        <begin position="25"/>
        <end position="67"/>
    </location>
</feature>
<dbReference type="Gramene" id="OMO91848">
    <property type="protein sequence ID" value="OMO91848"/>
    <property type="gene ID" value="CCACVL1_07000"/>
</dbReference>
<evidence type="ECO:0000256" key="1">
    <source>
        <dbReference type="SAM" id="MobiDB-lite"/>
    </source>
</evidence>
<organism evidence="2 3">
    <name type="scientific">Corchorus capsularis</name>
    <name type="common">Jute</name>
    <dbReference type="NCBI Taxonomy" id="210143"/>
    <lineage>
        <taxon>Eukaryota</taxon>
        <taxon>Viridiplantae</taxon>
        <taxon>Streptophyta</taxon>
        <taxon>Embryophyta</taxon>
        <taxon>Tracheophyta</taxon>
        <taxon>Spermatophyta</taxon>
        <taxon>Magnoliopsida</taxon>
        <taxon>eudicotyledons</taxon>
        <taxon>Gunneridae</taxon>
        <taxon>Pentapetalae</taxon>
        <taxon>rosids</taxon>
        <taxon>malvids</taxon>
        <taxon>Malvales</taxon>
        <taxon>Malvaceae</taxon>
        <taxon>Grewioideae</taxon>
        <taxon>Apeibeae</taxon>
        <taxon>Corchorus</taxon>
    </lineage>
</organism>
<evidence type="ECO:0000313" key="3">
    <source>
        <dbReference type="Proteomes" id="UP000188268"/>
    </source>
</evidence>
<feature type="compositionally biased region" description="Basic and acidic residues" evidence="1">
    <location>
        <begin position="32"/>
        <end position="67"/>
    </location>
</feature>
<protein>
    <submittedName>
        <fullName evidence="2">Uncharacterized protein</fullName>
    </submittedName>
</protein>
<dbReference type="Proteomes" id="UP000188268">
    <property type="component" value="Unassembled WGS sequence"/>
</dbReference>